<dbReference type="AlphaFoldDB" id="H5XQL2"/>
<dbReference type="STRING" id="882082.SaccyDRAFT_0118"/>
<dbReference type="Pfam" id="PF06108">
    <property type="entry name" value="DUF952"/>
    <property type="match status" value="1"/>
</dbReference>
<dbReference type="OrthoDB" id="5638018at2"/>
<evidence type="ECO:0008006" key="3">
    <source>
        <dbReference type="Google" id="ProtNLM"/>
    </source>
</evidence>
<dbReference type="Proteomes" id="UP000002791">
    <property type="component" value="Chromosome"/>
</dbReference>
<keyword evidence="2" id="KW-1185">Reference proteome</keyword>
<dbReference type="SUPFAM" id="SSF56399">
    <property type="entry name" value="ADP-ribosylation"/>
    <property type="match status" value="1"/>
</dbReference>
<dbReference type="PANTHER" id="PTHR34129:SF1">
    <property type="entry name" value="DUF952 DOMAIN-CONTAINING PROTEIN"/>
    <property type="match status" value="1"/>
</dbReference>
<sequence length="117" mass="12514">MILHFCPARDWEAVPDGGSYRAASLDEVGFVHCSEHGTVHLPANAVAAGRTDLVLLWIEENRLAVPVRWEPGDPAEPDGAWFPHVYGPIPVSAVVSVTPYLPGPDGRFRPPSPAPGG</sequence>
<reference evidence="1 2" key="1">
    <citation type="submission" date="2011-11" db="EMBL/GenBank/DDBJ databases">
        <title>The Noncontiguous Finished sequence of Saccharomonospora cyanea NA-134.</title>
        <authorList>
            <consortium name="US DOE Joint Genome Institute"/>
            <person name="Lucas S."/>
            <person name="Han J."/>
            <person name="Lapidus A."/>
            <person name="Cheng J.-F."/>
            <person name="Goodwin L."/>
            <person name="Pitluck S."/>
            <person name="Peters L."/>
            <person name="Ovchinnikova G."/>
            <person name="Lu M."/>
            <person name="Detter J.C."/>
            <person name="Han C."/>
            <person name="Tapia R."/>
            <person name="Land M."/>
            <person name="Hauser L."/>
            <person name="Kyrpides N."/>
            <person name="Ivanova N."/>
            <person name="Pagani I."/>
            <person name="Brambilla E.-M."/>
            <person name="Klenk H.-P."/>
            <person name="Woyke T."/>
        </authorList>
    </citation>
    <scope>NUCLEOTIDE SEQUENCE [LARGE SCALE GENOMIC DNA]</scope>
    <source>
        <strain evidence="1 2">NA-134</strain>
    </source>
</reference>
<accession>H5XQL2</accession>
<dbReference type="Gene3D" id="3.20.170.20">
    <property type="entry name" value="Protein of unknown function DUF952"/>
    <property type="match status" value="1"/>
</dbReference>
<dbReference type="PANTHER" id="PTHR34129">
    <property type="entry name" value="BLR1139 PROTEIN"/>
    <property type="match status" value="1"/>
</dbReference>
<gene>
    <name evidence="1" type="ORF">SaccyDRAFT_0118</name>
</gene>
<dbReference type="eggNOG" id="COG3502">
    <property type="taxonomic scope" value="Bacteria"/>
</dbReference>
<protein>
    <recommendedName>
        <fullName evidence="3">Glutathione S-transferase</fullName>
    </recommendedName>
</protein>
<name>H5XQL2_9PSEU</name>
<dbReference type="RefSeq" id="WP_005452616.1">
    <property type="nucleotide sequence ID" value="NZ_CM001440.1"/>
</dbReference>
<dbReference type="EMBL" id="CM001440">
    <property type="protein sequence ID" value="EHR59058.1"/>
    <property type="molecule type" value="Genomic_DNA"/>
</dbReference>
<proteinExistence type="predicted"/>
<dbReference type="HOGENOM" id="CLU_129452_1_0_11"/>
<evidence type="ECO:0000313" key="1">
    <source>
        <dbReference type="EMBL" id="EHR59058.1"/>
    </source>
</evidence>
<evidence type="ECO:0000313" key="2">
    <source>
        <dbReference type="Proteomes" id="UP000002791"/>
    </source>
</evidence>
<organism evidence="1 2">
    <name type="scientific">Saccharomonospora cyanea NA-134</name>
    <dbReference type="NCBI Taxonomy" id="882082"/>
    <lineage>
        <taxon>Bacteria</taxon>
        <taxon>Bacillati</taxon>
        <taxon>Actinomycetota</taxon>
        <taxon>Actinomycetes</taxon>
        <taxon>Pseudonocardiales</taxon>
        <taxon>Pseudonocardiaceae</taxon>
        <taxon>Saccharomonospora</taxon>
    </lineage>
</organism>
<dbReference type="InterPro" id="IPR009297">
    <property type="entry name" value="DUF952"/>
</dbReference>